<dbReference type="Pfam" id="PF04255">
    <property type="entry name" value="DUF433"/>
    <property type="match status" value="1"/>
</dbReference>
<dbReference type="AlphaFoldDB" id="A0A1U7HK12"/>
<name>A0A1U7HK12_9CHRO</name>
<accession>A0A1U7HK12</accession>
<organism evidence="1 2">
    <name type="scientific">Chroogloeocystis siderophila 5.2 s.c.1</name>
    <dbReference type="NCBI Taxonomy" id="247279"/>
    <lineage>
        <taxon>Bacteria</taxon>
        <taxon>Bacillati</taxon>
        <taxon>Cyanobacteriota</taxon>
        <taxon>Cyanophyceae</taxon>
        <taxon>Oscillatoriophycideae</taxon>
        <taxon>Chroococcales</taxon>
        <taxon>Chroococcaceae</taxon>
        <taxon>Chroogloeocystis</taxon>
    </lineage>
</organism>
<dbReference type="PANTHER" id="PTHR34849:SF3">
    <property type="entry name" value="SSR2962 PROTEIN"/>
    <property type="match status" value="1"/>
</dbReference>
<dbReference type="Gene3D" id="1.10.10.10">
    <property type="entry name" value="Winged helix-like DNA-binding domain superfamily/Winged helix DNA-binding domain"/>
    <property type="match status" value="1"/>
</dbReference>
<dbReference type="OrthoDB" id="9808242at2"/>
<proteinExistence type="predicted"/>
<comment type="caution">
    <text evidence="1">The sequence shown here is derived from an EMBL/GenBank/DDBJ whole genome shotgun (WGS) entry which is preliminary data.</text>
</comment>
<dbReference type="InterPro" id="IPR009057">
    <property type="entry name" value="Homeodomain-like_sf"/>
</dbReference>
<evidence type="ECO:0008006" key="3">
    <source>
        <dbReference type="Google" id="ProtNLM"/>
    </source>
</evidence>
<dbReference type="RefSeq" id="WP_073550637.1">
    <property type="nucleotide sequence ID" value="NZ_CAWMVK010000006.1"/>
</dbReference>
<sequence length="75" mass="8349">MPVNWREHVVSSSDVLRGKPRIKGTRIPVSLILGYLAAGNTYEQILQEFPDLQIDQIAACLDYARDLASFETVAS</sequence>
<dbReference type="SUPFAM" id="SSF46689">
    <property type="entry name" value="Homeodomain-like"/>
    <property type="match status" value="1"/>
</dbReference>
<reference evidence="1 2" key="1">
    <citation type="submission" date="2016-11" db="EMBL/GenBank/DDBJ databases">
        <title>Draft Genome Sequences of Nine Cyanobacterial Strains from Diverse Habitats.</title>
        <authorList>
            <person name="Zhu T."/>
            <person name="Hou S."/>
            <person name="Lu X."/>
            <person name="Hess W.R."/>
        </authorList>
    </citation>
    <scope>NUCLEOTIDE SEQUENCE [LARGE SCALE GENOMIC DNA]</scope>
    <source>
        <strain evidence="1 2">5.2 s.c.1</strain>
    </source>
</reference>
<dbReference type="InterPro" id="IPR007367">
    <property type="entry name" value="DUF433"/>
</dbReference>
<evidence type="ECO:0000313" key="2">
    <source>
        <dbReference type="Proteomes" id="UP000185984"/>
    </source>
</evidence>
<gene>
    <name evidence="1" type="ORF">NIES1031_16650</name>
</gene>
<evidence type="ECO:0000313" key="1">
    <source>
        <dbReference type="EMBL" id="OKH23926.1"/>
    </source>
</evidence>
<dbReference type="STRING" id="247279.NIES1031_16650"/>
<keyword evidence="2" id="KW-1185">Reference proteome</keyword>
<protein>
    <recommendedName>
        <fullName evidence="3">Antitoxin</fullName>
    </recommendedName>
</protein>
<dbReference type="PANTHER" id="PTHR34849">
    <property type="entry name" value="SSL5025 PROTEIN"/>
    <property type="match status" value="1"/>
</dbReference>
<dbReference type="Proteomes" id="UP000185984">
    <property type="component" value="Unassembled WGS sequence"/>
</dbReference>
<dbReference type="EMBL" id="MRCC01000014">
    <property type="protein sequence ID" value="OKH23926.1"/>
    <property type="molecule type" value="Genomic_DNA"/>
</dbReference>
<dbReference type="InterPro" id="IPR036388">
    <property type="entry name" value="WH-like_DNA-bd_sf"/>
</dbReference>